<keyword evidence="4 6" id="KW-0472">Membrane</keyword>
<feature type="transmembrane region" description="Helical" evidence="6">
    <location>
        <begin position="763"/>
        <end position="782"/>
    </location>
</feature>
<dbReference type="STRING" id="1314785.A0A165CHC0"/>
<dbReference type="InterPro" id="IPR018820">
    <property type="entry name" value="BRE4-related_DUF2421"/>
</dbReference>
<feature type="domain" description="Integral membrane bound transporter" evidence="9">
    <location>
        <begin position="640"/>
        <end position="777"/>
    </location>
</feature>
<feature type="transmembrane region" description="Helical" evidence="6">
    <location>
        <begin position="669"/>
        <end position="690"/>
    </location>
</feature>
<dbReference type="PANTHER" id="PTHR37994">
    <property type="entry name" value="ARAE_2_N DOMAIN-CONTAINING PROTEIN-RELATED"/>
    <property type="match status" value="1"/>
</dbReference>
<dbReference type="InterPro" id="IPR018823">
    <property type="entry name" value="ArAE_2_N"/>
</dbReference>
<evidence type="ECO:0000313" key="10">
    <source>
        <dbReference type="EMBL" id="KZT02812.1"/>
    </source>
</evidence>
<proteinExistence type="predicted"/>
<name>A0A165CHC0_9APHY</name>
<feature type="transmembrane region" description="Helical" evidence="6">
    <location>
        <begin position="167"/>
        <end position="184"/>
    </location>
</feature>
<dbReference type="PANTHER" id="PTHR37994:SF3">
    <property type="entry name" value="ER TRANSPORTER 6TM N-TERMINAL DOMAIN-CONTAINING PROTEIN"/>
    <property type="match status" value="1"/>
</dbReference>
<dbReference type="InterPro" id="IPR049453">
    <property type="entry name" value="Memb_transporter_dom"/>
</dbReference>
<feature type="compositionally biased region" description="Polar residues" evidence="5">
    <location>
        <begin position="1"/>
        <end position="16"/>
    </location>
</feature>
<dbReference type="AlphaFoldDB" id="A0A165CHC0"/>
<feature type="compositionally biased region" description="Basic and acidic residues" evidence="5">
    <location>
        <begin position="579"/>
        <end position="588"/>
    </location>
</feature>
<feature type="compositionally biased region" description="Acidic residues" evidence="5">
    <location>
        <begin position="569"/>
        <end position="578"/>
    </location>
</feature>
<keyword evidence="2 6" id="KW-0812">Transmembrane</keyword>
<dbReference type="EMBL" id="KV427649">
    <property type="protein sequence ID" value="KZT02812.1"/>
    <property type="molecule type" value="Genomic_DNA"/>
</dbReference>
<feature type="domain" description="Putative ER transporter 6TM N-terminal" evidence="8">
    <location>
        <begin position="35"/>
        <end position="436"/>
    </location>
</feature>
<feature type="transmembrane region" description="Helical" evidence="6">
    <location>
        <begin position="96"/>
        <end position="117"/>
    </location>
</feature>
<protein>
    <recommendedName>
        <fullName evidence="12">ER transporter 6TM N-terminal domain-containing protein</fullName>
    </recommendedName>
</protein>
<sequence>MPASLQSPLQLPNTSPHMEKSDPRANKRNVWDQMPTWVSSNLRSRKSWKMLVRCCVASWVSFIILLPSKSLQAMGNAAFFGLLGSLMIPPNMPVQMYLAALLTLIVGECLGWAFGAAGMRAALAVRNQVVTQAELQKVAQSAAGLANPDALYVASIFNGDFLDTNSTVLFGVFLGIGTFLLALIRAYAPRLTLLSIFGTIAIDIYCSYGPLFPFPQYTILNSLLISLSCYVAIGLVTIILVFPETLNHAALSSTSELLGHIGEGIMLQEEILNAPAAQLIGDGEMLGKAATAREHMIANMKQLSSQLPLLNLEFSWGKWNGNDIKALKEPLMTLVGRLAALQGFSKLLGSYLSSSADLSEASFHGEKPDAEDWKTEQRSVGDAELFRQLHTRHHSHAAPIPLTDLVPVLGDATRELREASANAIASCKAVIDSINTKRYIRGNVADLKVHLAELDAAEQRLVKAIDAFKERDRLILLEPFHGLLDAVASGKQIEERGNAPFRPLYIAFVFTANLVTVAKSAKAVVEVIGDTARKRRQNRLWAPKGIRAIGKLITQRGDAGERALGEDPAPFEEEEPEQVNEKAYSRDPDAGPPSNFVQHIMNTVHGAYLWAKTPEALFAFKYAALTIALWIPAVCKTSAHFIYAQKGLWALIMAQTTLNIYAADQIWNLVLRLAGTFVGLVVGLLCWYIGSAKSDGSPYGMAASVAVFLFPVLFLRLFAPPKYVSGIMMGAVTWALIVGYSWLDGHITVLGDVGIGWPVAWRRFVLVIIGSVASFVVMILPPTSARKSVRLRCSSTISSLSSLYQHLMSAWINDRAFDDSEKGGSEESKWAQQFRERFIGVSQDIQLLKAQASIAKFEGNVRGTWASEEYNRLADVEGEIAVNLAVIGGSLAHLDHGTRIALLRHTKVVNPNFISDVISTFVAISQSLRTGESLYQAQFQDLMERVFYHGDYSSPIDRINQEARNDFRLQHLQSIFSYDYMFYASAIVSVFKMLQGVNEARAITSRLCGEVPMVGFEQWRETFERDYSAAVLSS</sequence>
<accession>A0A165CHC0</accession>
<evidence type="ECO:0000256" key="6">
    <source>
        <dbReference type="SAM" id="Phobius"/>
    </source>
</evidence>
<gene>
    <name evidence="10" type="ORF">LAESUDRAFT_729774</name>
</gene>
<dbReference type="GO" id="GO:0016020">
    <property type="term" value="C:membrane"/>
    <property type="evidence" value="ECO:0007669"/>
    <property type="project" value="UniProtKB-SubCell"/>
</dbReference>
<dbReference type="InParanoid" id="A0A165CHC0"/>
<feature type="transmembrane region" description="Helical" evidence="6">
    <location>
        <begin position="696"/>
        <end position="716"/>
    </location>
</feature>
<organism evidence="10 11">
    <name type="scientific">Laetiporus sulphureus 93-53</name>
    <dbReference type="NCBI Taxonomy" id="1314785"/>
    <lineage>
        <taxon>Eukaryota</taxon>
        <taxon>Fungi</taxon>
        <taxon>Dikarya</taxon>
        <taxon>Basidiomycota</taxon>
        <taxon>Agaricomycotina</taxon>
        <taxon>Agaricomycetes</taxon>
        <taxon>Polyporales</taxon>
        <taxon>Laetiporus</taxon>
    </lineage>
</organism>
<feature type="transmembrane region" description="Helical" evidence="6">
    <location>
        <begin position="191"/>
        <end position="211"/>
    </location>
</feature>
<dbReference type="Pfam" id="PF10334">
    <property type="entry name" value="BRE4"/>
    <property type="match status" value="1"/>
</dbReference>
<dbReference type="Proteomes" id="UP000076871">
    <property type="component" value="Unassembled WGS sequence"/>
</dbReference>
<feature type="region of interest" description="Disordered" evidence="5">
    <location>
        <begin position="1"/>
        <end position="26"/>
    </location>
</feature>
<feature type="transmembrane region" description="Helical" evidence="6">
    <location>
        <begin position="223"/>
        <end position="242"/>
    </location>
</feature>
<evidence type="ECO:0000259" key="8">
    <source>
        <dbReference type="Pfam" id="PF10337"/>
    </source>
</evidence>
<evidence type="ECO:0000256" key="5">
    <source>
        <dbReference type="SAM" id="MobiDB-lite"/>
    </source>
</evidence>
<keyword evidence="11" id="KW-1185">Reference proteome</keyword>
<dbReference type="Pfam" id="PF13515">
    <property type="entry name" value="FUSC_2"/>
    <property type="match status" value="1"/>
</dbReference>
<keyword evidence="3 6" id="KW-1133">Transmembrane helix</keyword>
<evidence type="ECO:0000259" key="7">
    <source>
        <dbReference type="Pfam" id="PF10334"/>
    </source>
</evidence>
<evidence type="ECO:0000256" key="4">
    <source>
        <dbReference type="ARBA" id="ARBA00023136"/>
    </source>
</evidence>
<evidence type="ECO:0000256" key="3">
    <source>
        <dbReference type="ARBA" id="ARBA00022989"/>
    </source>
</evidence>
<comment type="subcellular location">
    <subcellularLocation>
        <location evidence="1">Membrane</location>
        <topology evidence="1">Multi-pass membrane protein</topology>
    </subcellularLocation>
</comment>
<evidence type="ECO:0008006" key="12">
    <source>
        <dbReference type="Google" id="ProtNLM"/>
    </source>
</evidence>
<evidence type="ECO:0000259" key="9">
    <source>
        <dbReference type="Pfam" id="PF13515"/>
    </source>
</evidence>
<feature type="domain" description="DUF2421" evidence="7">
    <location>
        <begin position="782"/>
        <end position="1010"/>
    </location>
</feature>
<dbReference type="RefSeq" id="XP_040760552.1">
    <property type="nucleotide sequence ID" value="XM_040909706.1"/>
</dbReference>
<evidence type="ECO:0000313" key="11">
    <source>
        <dbReference type="Proteomes" id="UP000076871"/>
    </source>
</evidence>
<evidence type="ECO:0000256" key="1">
    <source>
        <dbReference type="ARBA" id="ARBA00004141"/>
    </source>
</evidence>
<feature type="transmembrane region" description="Helical" evidence="6">
    <location>
        <begin position="723"/>
        <end position="743"/>
    </location>
</feature>
<dbReference type="Pfam" id="PF10337">
    <property type="entry name" value="ArAE_2_N"/>
    <property type="match status" value="1"/>
</dbReference>
<feature type="region of interest" description="Disordered" evidence="5">
    <location>
        <begin position="562"/>
        <end position="588"/>
    </location>
</feature>
<evidence type="ECO:0000256" key="2">
    <source>
        <dbReference type="ARBA" id="ARBA00022692"/>
    </source>
</evidence>
<reference evidence="10 11" key="1">
    <citation type="journal article" date="2016" name="Mol. Biol. Evol.">
        <title>Comparative Genomics of Early-Diverging Mushroom-Forming Fungi Provides Insights into the Origins of Lignocellulose Decay Capabilities.</title>
        <authorList>
            <person name="Nagy L.G."/>
            <person name="Riley R."/>
            <person name="Tritt A."/>
            <person name="Adam C."/>
            <person name="Daum C."/>
            <person name="Floudas D."/>
            <person name="Sun H."/>
            <person name="Yadav J.S."/>
            <person name="Pangilinan J."/>
            <person name="Larsson K.H."/>
            <person name="Matsuura K."/>
            <person name="Barry K."/>
            <person name="Labutti K."/>
            <person name="Kuo R."/>
            <person name="Ohm R.A."/>
            <person name="Bhattacharya S.S."/>
            <person name="Shirouzu T."/>
            <person name="Yoshinaga Y."/>
            <person name="Martin F.M."/>
            <person name="Grigoriev I.V."/>
            <person name="Hibbett D.S."/>
        </authorList>
    </citation>
    <scope>NUCLEOTIDE SEQUENCE [LARGE SCALE GENOMIC DNA]</scope>
    <source>
        <strain evidence="10 11">93-53</strain>
    </source>
</reference>
<dbReference type="GeneID" id="63826735"/>
<dbReference type="OrthoDB" id="2274698at2759"/>